<proteinExistence type="predicted"/>
<evidence type="ECO:0000256" key="1">
    <source>
        <dbReference type="SAM" id="Phobius"/>
    </source>
</evidence>
<protein>
    <submittedName>
        <fullName evidence="3">Uncharacterized protein</fullName>
    </submittedName>
</protein>
<keyword evidence="4" id="KW-1185">Reference proteome</keyword>
<organism evidence="3 4">
    <name type="scientific">Colocasia esculenta</name>
    <name type="common">Wild taro</name>
    <name type="synonym">Arum esculentum</name>
    <dbReference type="NCBI Taxonomy" id="4460"/>
    <lineage>
        <taxon>Eukaryota</taxon>
        <taxon>Viridiplantae</taxon>
        <taxon>Streptophyta</taxon>
        <taxon>Embryophyta</taxon>
        <taxon>Tracheophyta</taxon>
        <taxon>Spermatophyta</taxon>
        <taxon>Magnoliopsida</taxon>
        <taxon>Liliopsida</taxon>
        <taxon>Araceae</taxon>
        <taxon>Aroideae</taxon>
        <taxon>Colocasieae</taxon>
        <taxon>Colocasia</taxon>
    </lineage>
</organism>
<feature type="transmembrane region" description="Helical" evidence="1">
    <location>
        <begin position="94"/>
        <end position="117"/>
    </location>
</feature>
<keyword evidence="2" id="KW-0732">Signal</keyword>
<dbReference type="AlphaFoldDB" id="A0A843XCV5"/>
<evidence type="ECO:0000313" key="4">
    <source>
        <dbReference type="Proteomes" id="UP000652761"/>
    </source>
</evidence>
<evidence type="ECO:0000256" key="2">
    <source>
        <dbReference type="SAM" id="SignalP"/>
    </source>
</evidence>
<accession>A0A843XCV5</accession>
<sequence>MVCVRVAVGCSCCCAACVASVIARCVCAVVAQLAVDSLEVVFPVWRTLARKSGRGAPGRHQRFWMRVCRLAERACVWCGLHRCRVVVYGTGRSVLSLLAVPLLLGTIPCSFLSVAALPQGLRCAVSLAGAFWQVFPERCLSGSGGGSPRTDLRCFYSSTCCSVLSDGLCCLVIWVVHSGEGSSQNCPLSFLAEVLPRSARCSFRATVVLPLWFEVCCLVGLHSGKVLPGRLLALLVEVLPKVASDELSLLSVGLSVGVVPLAVRLATALASLSRCSFPSFSIAPVGLHVSPWLEWFASFLVPCVLS</sequence>
<reference evidence="3" key="1">
    <citation type="submission" date="2017-07" db="EMBL/GenBank/DDBJ databases">
        <title>Taro Niue Genome Assembly and Annotation.</title>
        <authorList>
            <person name="Atibalentja N."/>
            <person name="Keating K."/>
            <person name="Fields C.J."/>
        </authorList>
    </citation>
    <scope>NUCLEOTIDE SEQUENCE</scope>
    <source>
        <strain evidence="3">Niue_2</strain>
        <tissue evidence="3">Leaf</tissue>
    </source>
</reference>
<feature type="chain" id="PRO_5032950834" evidence="2">
    <location>
        <begin position="29"/>
        <end position="306"/>
    </location>
</feature>
<keyword evidence="1" id="KW-0472">Membrane</keyword>
<keyword evidence="1" id="KW-0812">Transmembrane</keyword>
<feature type="signal peptide" evidence="2">
    <location>
        <begin position="1"/>
        <end position="28"/>
    </location>
</feature>
<name>A0A843XCV5_COLES</name>
<dbReference type="EMBL" id="NMUH01007373">
    <property type="protein sequence ID" value="MQM17146.1"/>
    <property type="molecule type" value="Genomic_DNA"/>
</dbReference>
<keyword evidence="1" id="KW-1133">Transmembrane helix</keyword>
<feature type="non-terminal residue" evidence="3">
    <location>
        <position position="306"/>
    </location>
</feature>
<dbReference type="Proteomes" id="UP000652761">
    <property type="component" value="Unassembled WGS sequence"/>
</dbReference>
<evidence type="ECO:0000313" key="3">
    <source>
        <dbReference type="EMBL" id="MQM17146.1"/>
    </source>
</evidence>
<comment type="caution">
    <text evidence="3">The sequence shown here is derived from an EMBL/GenBank/DDBJ whole genome shotgun (WGS) entry which is preliminary data.</text>
</comment>
<gene>
    <name evidence="3" type="ORF">Taro_050115</name>
</gene>